<evidence type="ECO:0000256" key="8">
    <source>
        <dbReference type="ARBA" id="ARBA00048679"/>
    </source>
</evidence>
<dbReference type="PROSITE" id="PS00108">
    <property type="entry name" value="PROTEIN_KINASE_ST"/>
    <property type="match status" value="1"/>
</dbReference>
<dbReference type="PROSITE" id="PS50011">
    <property type="entry name" value="PROTEIN_KINASE_DOM"/>
    <property type="match status" value="1"/>
</dbReference>
<dbReference type="PANTHER" id="PTHR43289">
    <property type="entry name" value="MITOGEN-ACTIVATED PROTEIN KINASE KINASE KINASE 20-RELATED"/>
    <property type="match status" value="1"/>
</dbReference>
<feature type="domain" description="PASTA" evidence="11">
    <location>
        <begin position="534"/>
        <end position="601"/>
    </location>
</feature>
<keyword evidence="4" id="KW-0547">Nucleotide-binding</keyword>
<feature type="compositionally biased region" description="Acidic residues" evidence="9">
    <location>
        <begin position="321"/>
        <end position="334"/>
    </location>
</feature>
<evidence type="ECO:0000256" key="2">
    <source>
        <dbReference type="ARBA" id="ARBA00022527"/>
    </source>
</evidence>
<dbReference type="SMART" id="SM00740">
    <property type="entry name" value="PASTA"/>
    <property type="match status" value="4"/>
</dbReference>
<keyword evidence="5" id="KW-0418">Kinase</keyword>
<dbReference type="SMART" id="SM00220">
    <property type="entry name" value="S_TKc"/>
    <property type="match status" value="1"/>
</dbReference>
<protein>
    <recommendedName>
        <fullName evidence="1">non-specific serine/threonine protein kinase</fullName>
        <ecNumber evidence="1">2.7.11.1</ecNumber>
    </recommendedName>
</protein>
<keyword evidence="13" id="KW-1185">Reference proteome</keyword>
<feature type="domain" description="Protein kinase" evidence="10">
    <location>
        <begin position="30"/>
        <end position="293"/>
    </location>
</feature>
<dbReference type="PROSITE" id="PS51178">
    <property type="entry name" value="PASTA"/>
    <property type="match status" value="4"/>
</dbReference>
<evidence type="ECO:0000256" key="7">
    <source>
        <dbReference type="ARBA" id="ARBA00047899"/>
    </source>
</evidence>
<keyword evidence="2" id="KW-0723">Serine/threonine-protein kinase</keyword>
<evidence type="ECO:0000256" key="6">
    <source>
        <dbReference type="ARBA" id="ARBA00022840"/>
    </source>
</evidence>
<proteinExistence type="predicted"/>
<accession>A0ABU3Q036</accession>
<evidence type="ECO:0000259" key="10">
    <source>
        <dbReference type="PROSITE" id="PS50011"/>
    </source>
</evidence>
<evidence type="ECO:0000313" key="12">
    <source>
        <dbReference type="EMBL" id="MDT9594486.1"/>
    </source>
</evidence>
<evidence type="ECO:0000256" key="4">
    <source>
        <dbReference type="ARBA" id="ARBA00022741"/>
    </source>
</evidence>
<dbReference type="PANTHER" id="PTHR43289:SF34">
    <property type="entry name" value="SERINE_THREONINE-PROTEIN KINASE YBDM-RELATED"/>
    <property type="match status" value="1"/>
</dbReference>
<comment type="catalytic activity">
    <reaction evidence="8">
        <text>L-seryl-[protein] + ATP = O-phospho-L-seryl-[protein] + ADP + H(+)</text>
        <dbReference type="Rhea" id="RHEA:17989"/>
        <dbReference type="Rhea" id="RHEA-COMP:9863"/>
        <dbReference type="Rhea" id="RHEA-COMP:11604"/>
        <dbReference type="ChEBI" id="CHEBI:15378"/>
        <dbReference type="ChEBI" id="CHEBI:29999"/>
        <dbReference type="ChEBI" id="CHEBI:30616"/>
        <dbReference type="ChEBI" id="CHEBI:83421"/>
        <dbReference type="ChEBI" id="CHEBI:456216"/>
        <dbReference type="EC" id="2.7.11.1"/>
    </reaction>
</comment>
<evidence type="ECO:0000256" key="3">
    <source>
        <dbReference type="ARBA" id="ARBA00022679"/>
    </source>
</evidence>
<keyword evidence="3" id="KW-0808">Transferase</keyword>
<dbReference type="InterPro" id="IPR005543">
    <property type="entry name" value="PASTA_dom"/>
</dbReference>
<dbReference type="InterPro" id="IPR011009">
    <property type="entry name" value="Kinase-like_dom_sf"/>
</dbReference>
<dbReference type="Pfam" id="PF03793">
    <property type="entry name" value="PASTA"/>
    <property type="match status" value="4"/>
</dbReference>
<dbReference type="SUPFAM" id="SSF56112">
    <property type="entry name" value="Protein kinase-like (PK-like)"/>
    <property type="match status" value="1"/>
</dbReference>
<reference evidence="12 13" key="1">
    <citation type="submission" date="2023-08" db="EMBL/GenBank/DDBJ databases">
        <title>Nocardioides seae sp. nov., a bacterium isolated from a soil.</title>
        <authorList>
            <person name="Wang X."/>
        </authorList>
    </citation>
    <scope>NUCLEOTIDE SEQUENCE [LARGE SCALE GENOMIC DNA]</scope>
    <source>
        <strain evidence="12 13">YZH12</strain>
    </source>
</reference>
<evidence type="ECO:0000313" key="13">
    <source>
        <dbReference type="Proteomes" id="UP001268542"/>
    </source>
</evidence>
<evidence type="ECO:0000256" key="9">
    <source>
        <dbReference type="SAM" id="MobiDB-lite"/>
    </source>
</evidence>
<feature type="region of interest" description="Disordered" evidence="9">
    <location>
        <begin position="379"/>
        <end position="442"/>
    </location>
</feature>
<sequence>MLPEERPPTSGAAGVGRDGALSGRLLDGRYRLGDEVARGGMATVHEAVDVRLDRVVAVKVMHPGLVDPITGDDSFADRFVREARAAARLSHPNVVAVHDQGSDGGLTYLVMELVRGTTLRDVVRRRSPMGPTQALALLEPVVAAVAAAHRAGIVHRDVKPENVLIADDGRIKVADFGLARAIDSDSHHSTTGGVLIGTVSYLAPELVVDGTADARADVYALGVVLFELLTGVKPHQGETPIQVAYKHVHSDVPPPSREVPGVPPYVDALVARATSRDRSQRPADAGVLLHHVRRVAHALREGVADDPDLTADLLPRPFEGGTEDTSPDAFDPAELDQLRGDGFADAELYPALAQASRPSPPEGEATTVLPVAPVGGAAVGATARDRPPRADGQDHDDAWAQDGEDDAYSAYDDDGHGTWTPSDGDEPDEDDEDDEDDDGRRRRGPLLLGLLVVVALLAAVLYGWDAWRTVPAPRLLDLTQAEATERAREAGFSVEVGAPAYSETVEAGRVVATDPEGGADAVRGGTITLTVSQGPEVYNVPALQGRSEDEARAAIEDTNLSWVDGEAEYSEEVPEGHVVSTDPAPGTTVRRDARVTVVLSLGRRPIPVTDWTGQDAGEAEAALSGGDPDVEGDELDVEVTEEFSDDVAEGDVISQSPSDGTLYLGDTVELVVSKGPELVTVPDGLVGDRVDEARAALEGLGLVVEEEGLLGADRRLGYVTAVDPGGGEQVRRGSTVTLTVL</sequence>
<dbReference type="Pfam" id="PF00069">
    <property type="entry name" value="Pkinase"/>
    <property type="match status" value="1"/>
</dbReference>
<feature type="region of interest" description="Disordered" evidence="9">
    <location>
        <begin position="308"/>
        <end position="335"/>
    </location>
</feature>
<dbReference type="CDD" id="cd14014">
    <property type="entry name" value="STKc_PknB_like"/>
    <property type="match status" value="1"/>
</dbReference>
<evidence type="ECO:0000259" key="11">
    <source>
        <dbReference type="PROSITE" id="PS51178"/>
    </source>
</evidence>
<comment type="caution">
    <text evidence="12">The sequence shown here is derived from an EMBL/GenBank/DDBJ whole genome shotgun (WGS) entry which is preliminary data.</text>
</comment>
<feature type="domain" description="PASTA" evidence="11">
    <location>
        <begin position="466"/>
        <end position="533"/>
    </location>
</feature>
<feature type="region of interest" description="Disordered" evidence="9">
    <location>
        <begin position="568"/>
        <end position="587"/>
    </location>
</feature>
<feature type="compositionally biased region" description="Acidic residues" evidence="9">
    <location>
        <begin position="423"/>
        <end position="437"/>
    </location>
</feature>
<name>A0ABU3Q036_9ACTN</name>
<organism evidence="12 13">
    <name type="scientific">Nocardioides imazamoxiresistens</name>
    <dbReference type="NCBI Taxonomy" id="3231893"/>
    <lineage>
        <taxon>Bacteria</taxon>
        <taxon>Bacillati</taxon>
        <taxon>Actinomycetota</taxon>
        <taxon>Actinomycetes</taxon>
        <taxon>Propionibacteriales</taxon>
        <taxon>Nocardioidaceae</taxon>
        <taxon>Nocardioides</taxon>
    </lineage>
</organism>
<keyword evidence="6" id="KW-0067">ATP-binding</keyword>
<dbReference type="InterPro" id="IPR008271">
    <property type="entry name" value="Ser/Thr_kinase_AS"/>
</dbReference>
<gene>
    <name evidence="12" type="ORF">RDV89_15485</name>
</gene>
<dbReference type="InterPro" id="IPR000719">
    <property type="entry name" value="Prot_kinase_dom"/>
</dbReference>
<evidence type="ECO:0000256" key="5">
    <source>
        <dbReference type="ARBA" id="ARBA00022777"/>
    </source>
</evidence>
<feature type="domain" description="PASTA" evidence="11">
    <location>
        <begin position="602"/>
        <end position="674"/>
    </location>
</feature>
<dbReference type="Gene3D" id="3.30.10.20">
    <property type="match status" value="4"/>
</dbReference>
<dbReference type="Proteomes" id="UP001268542">
    <property type="component" value="Unassembled WGS sequence"/>
</dbReference>
<dbReference type="EC" id="2.7.11.1" evidence="1"/>
<evidence type="ECO:0000256" key="1">
    <source>
        <dbReference type="ARBA" id="ARBA00012513"/>
    </source>
</evidence>
<dbReference type="CDD" id="cd06577">
    <property type="entry name" value="PASTA_pknB"/>
    <property type="match status" value="4"/>
</dbReference>
<comment type="catalytic activity">
    <reaction evidence="7">
        <text>L-threonyl-[protein] + ATP = O-phospho-L-threonyl-[protein] + ADP + H(+)</text>
        <dbReference type="Rhea" id="RHEA:46608"/>
        <dbReference type="Rhea" id="RHEA-COMP:11060"/>
        <dbReference type="Rhea" id="RHEA-COMP:11605"/>
        <dbReference type="ChEBI" id="CHEBI:15378"/>
        <dbReference type="ChEBI" id="CHEBI:30013"/>
        <dbReference type="ChEBI" id="CHEBI:30616"/>
        <dbReference type="ChEBI" id="CHEBI:61977"/>
        <dbReference type="ChEBI" id="CHEBI:456216"/>
        <dbReference type="EC" id="2.7.11.1"/>
    </reaction>
</comment>
<feature type="compositionally biased region" description="Basic and acidic residues" evidence="9">
    <location>
        <begin position="383"/>
        <end position="398"/>
    </location>
</feature>
<dbReference type="Gene3D" id="1.10.510.10">
    <property type="entry name" value="Transferase(Phosphotransferase) domain 1"/>
    <property type="match status" value="1"/>
</dbReference>
<dbReference type="Gene3D" id="3.30.200.20">
    <property type="entry name" value="Phosphorylase Kinase, domain 1"/>
    <property type="match status" value="1"/>
</dbReference>
<dbReference type="EMBL" id="JAVYII010000007">
    <property type="protein sequence ID" value="MDT9594486.1"/>
    <property type="molecule type" value="Genomic_DNA"/>
</dbReference>
<dbReference type="RefSeq" id="WP_315734310.1">
    <property type="nucleotide sequence ID" value="NZ_JAVYII010000007.1"/>
</dbReference>
<feature type="domain" description="PASTA" evidence="11">
    <location>
        <begin position="675"/>
        <end position="741"/>
    </location>
</feature>